<comment type="subcellular location">
    <subcellularLocation>
        <location evidence="3">Cytoplasm</location>
        <location evidence="3">Perinuclear region</location>
    </subcellularLocation>
    <subcellularLocation>
        <location evidence="2">Endomembrane system</location>
        <topology evidence="2">Multi-pass membrane protein</topology>
    </subcellularLocation>
</comment>
<dbReference type="InterPro" id="IPR005829">
    <property type="entry name" value="Sugar_transporter_CS"/>
</dbReference>
<dbReference type="AlphaFoldDB" id="A0AAW0JM72"/>
<feature type="domain" description="Major facilitator superfamily (MFS) profile" evidence="16">
    <location>
        <begin position="10"/>
        <end position="528"/>
    </location>
</feature>
<dbReference type="GO" id="GO:0016020">
    <property type="term" value="C:membrane"/>
    <property type="evidence" value="ECO:0007669"/>
    <property type="project" value="InterPro"/>
</dbReference>
<evidence type="ECO:0000259" key="16">
    <source>
        <dbReference type="PROSITE" id="PS50850"/>
    </source>
</evidence>
<dbReference type="PANTHER" id="PTHR48023">
    <property type="entry name" value="D-XYLOSE-PROTON SYMPORTER-LIKE 2"/>
    <property type="match status" value="1"/>
</dbReference>
<feature type="transmembrane region" description="Helical" evidence="15">
    <location>
        <begin position="107"/>
        <end position="126"/>
    </location>
</feature>
<dbReference type="PROSITE" id="PS50850">
    <property type="entry name" value="MFS"/>
    <property type="match status" value="1"/>
</dbReference>
<keyword evidence="9 15" id="KW-1133">Transmembrane helix</keyword>
<organism evidence="17 18">
    <name type="scientific">Myodes glareolus</name>
    <name type="common">Bank vole</name>
    <name type="synonym">Clethrionomys glareolus</name>
    <dbReference type="NCBI Taxonomy" id="447135"/>
    <lineage>
        <taxon>Eukaryota</taxon>
        <taxon>Metazoa</taxon>
        <taxon>Chordata</taxon>
        <taxon>Craniata</taxon>
        <taxon>Vertebrata</taxon>
        <taxon>Euteleostomi</taxon>
        <taxon>Mammalia</taxon>
        <taxon>Eutheria</taxon>
        <taxon>Euarchontoglires</taxon>
        <taxon>Glires</taxon>
        <taxon>Rodentia</taxon>
        <taxon>Myomorpha</taxon>
        <taxon>Muroidea</taxon>
        <taxon>Cricetidae</taxon>
        <taxon>Arvicolinae</taxon>
        <taxon>Myodes</taxon>
    </lineage>
</organism>
<dbReference type="InterPro" id="IPR003663">
    <property type="entry name" value="Sugar/inositol_transpt"/>
</dbReference>
<evidence type="ECO:0000256" key="4">
    <source>
        <dbReference type="ARBA" id="ARBA00007004"/>
    </source>
</evidence>
<dbReference type="PANTHER" id="PTHR48023:SF7">
    <property type="entry name" value="SOLUTE CARRIER FAMILY 2, FACILITATED GLUCOSE TRANSPORTER MEMBER 10"/>
    <property type="match status" value="1"/>
</dbReference>
<evidence type="ECO:0000256" key="14">
    <source>
        <dbReference type="SAM" id="MobiDB-lite"/>
    </source>
</evidence>
<keyword evidence="6" id="KW-0963">Cytoplasm</keyword>
<dbReference type="GO" id="GO:0055056">
    <property type="term" value="F:D-glucose transmembrane transporter activity"/>
    <property type="evidence" value="ECO:0007669"/>
    <property type="project" value="TreeGrafter"/>
</dbReference>
<evidence type="ECO:0000256" key="2">
    <source>
        <dbReference type="ARBA" id="ARBA00004127"/>
    </source>
</evidence>
<feature type="transmembrane region" description="Helical" evidence="15">
    <location>
        <begin position="82"/>
        <end position="101"/>
    </location>
</feature>
<comment type="similarity">
    <text evidence="4">Belongs to the major facilitator superfamily. Sugar transporter (TC 2.A.1.1) family. Glucose transporter subfamily.</text>
</comment>
<evidence type="ECO:0000313" key="17">
    <source>
        <dbReference type="EMBL" id="KAK7827827.1"/>
    </source>
</evidence>
<feature type="compositionally biased region" description="Low complexity" evidence="14">
    <location>
        <begin position="341"/>
        <end position="354"/>
    </location>
</feature>
<feature type="transmembrane region" description="Helical" evidence="15">
    <location>
        <begin position="166"/>
        <end position="184"/>
    </location>
</feature>
<evidence type="ECO:0000256" key="15">
    <source>
        <dbReference type="SAM" id="Phobius"/>
    </source>
</evidence>
<feature type="transmembrane region" description="Helical" evidence="15">
    <location>
        <begin position="133"/>
        <end position="154"/>
    </location>
</feature>
<dbReference type="Proteomes" id="UP001488838">
    <property type="component" value="Unassembled WGS sequence"/>
</dbReference>
<keyword evidence="7" id="KW-0762">Sugar transport</keyword>
<dbReference type="Gene3D" id="1.20.1250.20">
    <property type="entry name" value="MFS general substrate transporter like domains"/>
    <property type="match status" value="3"/>
</dbReference>
<evidence type="ECO:0000313" key="18">
    <source>
        <dbReference type="Proteomes" id="UP001488838"/>
    </source>
</evidence>
<feature type="transmembrane region" description="Helical" evidence="15">
    <location>
        <begin position="502"/>
        <end position="524"/>
    </location>
</feature>
<dbReference type="PRINTS" id="PR00171">
    <property type="entry name" value="SUGRTRNSPORT"/>
</dbReference>
<evidence type="ECO:0000256" key="10">
    <source>
        <dbReference type="ARBA" id="ARBA00023136"/>
    </source>
</evidence>
<dbReference type="PROSITE" id="PS00216">
    <property type="entry name" value="SUGAR_TRANSPORT_1"/>
    <property type="match status" value="1"/>
</dbReference>
<dbReference type="InterPro" id="IPR036259">
    <property type="entry name" value="MFS_trans_sf"/>
</dbReference>
<dbReference type="InterPro" id="IPR005828">
    <property type="entry name" value="MFS_sugar_transport-like"/>
</dbReference>
<feature type="transmembrane region" description="Helical" evidence="15">
    <location>
        <begin position="297"/>
        <end position="320"/>
    </location>
</feature>
<feature type="transmembrane region" description="Helical" evidence="15">
    <location>
        <begin position="443"/>
        <end position="463"/>
    </location>
</feature>
<keyword evidence="8 15" id="KW-0812">Transmembrane</keyword>
<dbReference type="GO" id="GO:0048471">
    <property type="term" value="C:perinuclear region of cytoplasm"/>
    <property type="evidence" value="ECO:0007669"/>
    <property type="project" value="UniProtKB-SubCell"/>
</dbReference>
<accession>A0AAW0JM72</accession>
<evidence type="ECO:0000256" key="12">
    <source>
        <dbReference type="ARBA" id="ARBA00039240"/>
    </source>
</evidence>
<evidence type="ECO:0000256" key="7">
    <source>
        <dbReference type="ARBA" id="ARBA00022597"/>
    </source>
</evidence>
<comment type="function">
    <text evidence="11">Facilitative glucose transporter required for the development of the cardiovascular system.</text>
</comment>
<dbReference type="FunFam" id="1.20.1250.20:FF:000234">
    <property type="entry name" value="Solute carrier family 2 member 10"/>
    <property type="match status" value="1"/>
</dbReference>
<dbReference type="GO" id="GO:1904659">
    <property type="term" value="P:D-glucose transmembrane transport"/>
    <property type="evidence" value="ECO:0007669"/>
    <property type="project" value="TreeGrafter"/>
</dbReference>
<evidence type="ECO:0000256" key="8">
    <source>
        <dbReference type="ARBA" id="ARBA00022692"/>
    </source>
</evidence>
<proteinExistence type="inferred from homology"/>
<dbReference type="GO" id="GO:0012505">
    <property type="term" value="C:endomembrane system"/>
    <property type="evidence" value="ECO:0007669"/>
    <property type="project" value="UniProtKB-SubCell"/>
</dbReference>
<keyword evidence="10 15" id="KW-0472">Membrane</keyword>
<dbReference type="GO" id="GO:0072359">
    <property type="term" value="P:circulatory system development"/>
    <property type="evidence" value="ECO:0007669"/>
    <property type="project" value="TreeGrafter"/>
</dbReference>
<feature type="transmembrane region" description="Helical" evidence="15">
    <location>
        <begin position="48"/>
        <end position="70"/>
    </location>
</feature>
<gene>
    <name evidence="17" type="ORF">U0070_019651</name>
</gene>
<feature type="transmembrane region" description="Helical" evidence="15">
    <location>
        <begin position="232"/>
        <end position="253"/>
    </location>
</feature>
<protein>
    <recommendedName>
        <fullName evidence="12">Solute carrier family 2, facilitated glucose transporter member 10</fullName>
    </recommendedName>
    <alternativeName>
        <fullName evidence="13">Glucose transporter type 10</fullName>
    </alternativeName>
</protein>
<evidence type="ECO:0000256" key="9">
    <source>
        <dbReference type="ARBA" id="ARBA00022989"/>
    </source>
</evidence>
<dbReference type="EMBL" id="JBBHLL010000029">
    <property type="protein sequence ID" value="KAK7827827.1"/>
    <property type="molecule type" value="Genomic_DNA"/>
</dbReference>
<evidence type="ECO:0000256" key="1">
    <source>
        <dbReference type="ARBA" id="ARBA00000618"/>
    </source>
</evidence>
<feature type="transmembrane region" description="Helical" evidence="15">
    <location>
        <begin position="265"/>
        <end position="290"/>
    </location>
</feature>
<evidence type="ECO:0000256" key="5">
    <source>
        <dbReference type="ARBA" id="ARBA00022448"/>
    </source>
</evidence>
<dbReference type="FunFam" id="1.20.1250.20:FF:000208">
    <property type="entry name" value="solute carrier family 2, facilitated glucose transporter member 10"/>
    <property type="match status" value="1"/>
</dbReference>
<dbReference type="InterPro" id="IPR050820">
    <property type="entry name" value="MFS_Sugar_Transporter"/>
</dbReference>
<evidence type="ECO:0000256" key="13">
    <source>
        <dbReference type="ARBA" id="ARBA00042909"/>
    </source>
</evidence>
<dbReference type="Pfam" id="PF00083">
    <property type="entry name" value="Sugar_tr"/>
    <property type="match status" value="2"/>
</dbReference>
<evidence type="ECO:0000256" key="6">
    <source>
        <dbReference type="ARBA" id="ARBA00022490"/>
    </source>
</evidence>
<dbReference type="InterPro" id="IPR020846">
    <property type="entry name" value="MFS_dom"/>
</dbReference>
<reference evidence="17 18" key="1">
    <citation type="journal article" date="2023" name="bioRxiv">
        <title>Conserved and derived expression patterns and positive selection on dental genes reveal complex evolutionary context of ever-growing rodent molars.</title>
        <authorList>
            <person name="Calamari Z.T."/>
            <person name="Song A."/>
            <person name="Cohen E."/>
            <person name="Akter M."/>
            <person name="Roy R.D."/>
            <person name="Hallikas O."/>
            <person name="Christensen M.M."/>
            <person name="Li P."/>
            <person name="Marangoni P."/>
            <person name="Jernvall J."/>
            <person name="Klein O.D."/>
        </authorList>
    </citation>
    <scope>NUCLEOTIDE SEQUENCE [LARGE SCALE GENOMIC DNA]</scope>
    <source>
        <strain evidence="17">V071</strain>
    </source>
</reference>
<evidence type="ECO:0000256" key="11">
    <source>
        <dbReference type="ARBA" id="ARBA00037777"/>
    </source>
</evidence>
<evidence type="ECO:0000256" key="3">
    <source>
        <dbReference type="ARBA" id="ARBA00004556"/>
    </source>
</evidence>
<feature type="region of interest" description="Disordered" evidence="14">
    <location>
        <begin position="341"/>
        <end position="366"/>
    </location>
</feature>
<keyword evidence="18" id="KW-1185">Reference proteome</keyword>
<dbReference type="SUPFAM" id="SSF103473">
    <property type="entry name" value="MFS general substrate transporter"/>
    <property type="match status" value="1"/>
</dbReference>
<feature type="transmembrane region" description="Helical" evidence="15">
    <location>
        <begin position="406"/>
        <end position="431"/>
    </location>
</feature>
<comment type="catalytic activity">
    <reaction evidence="1">
        <text>D-glucose(out) = D-glucose(in)</text>
        <dbReference type="Rhea" id="RHEA:60376"/>
        <dbReference type="ChEBI" id="CHEBI:4167"/>
    </reaction>
</comment>
<keyword evidence="5" id="KW-0813">Transport</keyword>
<comment type="caution">
    <text evidence="17">The sequence shown here is derived from an EMBL/GenBank/DDBJ whole genome shotgun (WGS) entry which is preliminary data.</text>
</comment>
<sequence>MGHRPPVLLCASVSLLGGLTFGYELAVISGALLPLQLDFGLSCLEQELLVGSLLLGALLASLFGGFLIDCYGRKRTILGSNVVLLAGSLILGLASSLSWLLLGRSSVGFAISLSSMACCIYVSELVGPRQRGVLVSLYEVGITVGILFSYALNYVLAGIPWGWRHMFGWAAAPALLQSLGLLFLPAGAQGTAVHQDLIPLQGGEASKPGLKKPRYTFLDLFKTRASMRSRTVVGLGLVLFQQLTGQPNVLYYASTIFHSVGFRGGSSAVLASVGLGTVKVAATLTATGLVDRAGRRALLLSGCALMALSVSGIGLVSFAVPLDSGPGCLAVSNASRQMDLPQSSGLLKGSSPSPVLRTSGDQRQPVLPVTERTKPHPVTTVTLGPALNAASPVPPGPILEHTLLCWSALICMMVYVSAFSFGFGPVTWLVLSEIYPVEIRGRAFAFCSSFNWAANLFISLSFLDLIGEYSGLVLGHVRLDLGTVFTRAKVPKFAGSQCAIGLAWTFLIYGLTAVLGLAFIYLLVPETKGQSLAEIEQQFQMNRFPLRFGHRQNPSGIQYHLLEGFSDDLGWKCPRSPALNQQSLQVSAFVLHSPGS</sequence>
<name>A0AAW0JM72_MYOGA</name>